<dbReference type="Pfam" id="PF00067">
    <property type="entry name" value="p450"/>
    <property type="match status" value="1"/>
</dbReference>
<dbReference type="AlphaFoldDB" id="A0AAJ0G8Y2"/>
<dbReference type="InterPro" id="IPR050121">
    <property type="entry name" value="Cytochrome_P450_monoxygenase"/>
</dbReference>
<dbReference type="InterPro" id="IPR036396">
    <property type="entry name" value="Cyt_P450_sf"/>
</dbReference>
<feature type="binding site" description="axial binding residue" evidence="4">
    <location>
        <position position="281"/>
    </location>
    <ligand>
        <name>heme</name>
        <dbReference type="ChEBI" id="CHEBI:30413"/>
    </ligand>
    <ligandPart>
        <name>Fe</name>
        <dbReference type="ChEBI" id="CHEBI:18248"/>
    </ligandPart>
</feature>
<evidence type="ECO:0000313" key="6">
    <source>
        <dbReference type="EMBL" id="KAK3053843.1"/>
    </source>
</evidence>
<evidence type="ECO:0000256" key="5">
    <source>
        <dbReference type="RuleBase" id="RU000461"/>
    </source>
</evidence>
<dbReference type="PRINTS" id="PR00385">
    <property type="entry name" value="P450"/>
</dbReference>
<dbReference type="InterPro" id="IPR002401">
    <property type="entry name" value="Cyt_P450_E_grp-I"/>
</dbReference>
<dbReference type="GO" id="GO:0004497">
    <property type="term" value="F:monooxygenase activity"/>
    <property type="evidence" value="ECO:0007669"/>
    <property type="project" value="UniProtKB-KW"/>
</dbReference>
<evidence type="ECO:0000256" key="4">
    <source>
        <dbReference type="PIRSR" id="PIRSR602401-1"/>
    </source>
</evidence>
<dbReference type="PRINTS" id="PR00463">
    <property type="entry name" value="EP450I"/>
</dbReference>
<sequence>MAEGQSVDLQHWMQCYAFDFIGGITFGSPVGFLESGGQDIDGIMKSLEDSTAFSTLGGIQPLLIPLFFALFGSPVRGIQAFSAKLKNKAAASGGDAGKDRGETFLSKVNQARDRDPEAYKVYHMDVACDGNVAAGSDTTSISLTSALYYIVTTPGVLNKLRDELSAVGLLDEADKCIEFDQAQKLPCLRYCIKEAFRIHPATGLPMWRQVVGEGFTLAGLDFPPGTILGINSWVAHTNTSIYGCDADVFRPERWDPAVTPPEQLAAMENDYLPFGAGTRTCIGKHISHLEMVKLLPELVRRYDFEPMETKFDYQNIWCVKRKSFMCKLRQRVDTPKE</sequence>
<dbReference type="InterPro" id="IPR001128">
    <property type="entry name" value="Cyt_P450"/>
</dbReference>
<evidence type="ECO:0000256" key="3">
    <source>
        <dbReference type="ARBA" id="ARBA00023004"/>
    </source>
</evidence>
<keyword evidence="5" id="KW-0503">Monooxygenase</keyword>
<keyword evidence="2 4" id="KW-0479">Metal-binding</keyword>
<keyword evidence="4 5" id="KW-0349">Heme</keyword>
<keyword evidence="7" id="KW-1185">Reference proteome</keyword>
<evidence type="ECO:0000256" key="2">
    <source>
        <dbReference type="ARBA" id="ARBA00022723"/>
    </source>
</evidence>
<organism evidence="6 7">
    <name type="scientific">Extremus antarcticus</name>
    <dbReference type="NCBI Taxonomy" id="702011"/>
    <lineage>
        <taxon>Eukaryota</taxon>
        <taxon>Fungi</taxon>
        <taxon>Dikarya</taxon>
        <taxon>Ascomycota</taxon>
        <taxon>Pezizomycotina</taxon>
        <taxon>Dothideomycetes</taxon>
        <taxon>Dothideomycetidae</taxon>
        <taxon>Mycosphaerellales</taxon>
        <taxon>Extremaceae</taxon>
        <taxon>Extremus</taxon>
    </lineage>
</organism>
<dbReference type="GO" id="GO:0005506">
    <property type="term" value="F:iron ion binding"/>
    <property type="evidence" value="ECO:0007669"/>
    <property type="project" value="InterPro"/>
</dbReference>
<dbReference type="InterPro" id="IPR017972">
    <property type="entry name" value="Cyt_P450_CS"/>
</dbReference>
<proteinExistence type="inferred from homology"/>
<protein>
    <recommendedName>
        <fullName evidence="8">Cytochrome P450</fullName>
    </recommendedName>
</protein>
<gene>
    <name evidence="6" type="ORF">LTR09_005123</name>
</gene>
<dbReference type="PROSITE" id="PS00086">
    <property type="entry name" value="CYTOCHROME_P450"/>
    <property type="match status" value="1"/>
</dbReference>
<dbReference type="PANTHER" id="PTHR24305:SF190">
    <property type="entry name" value="P450, PUTATIVE (EUROFUNG)-RELATED"/>
    <property type="match status" value="1"/>
</dbReference>
<evidence type="ECO:0000313" key="7">
    <source>
        <dbReference type="Proteomes" id="UP001271007"/>
    </source>
</evidence>
<evidence type="ECO:0008006" key="8">
    <source>
        <dbReference type="Google" id="ProtNLM"/>
    </source>
</evidence>
<comment type="caution">
    <text evidence="6">The sequence shown here is derived from an EMBL/GenBank/DDBJ whole genome shotgun (WGS) entry which is preliminary data.</text>
</comment>
<dbReference type="GO" id="GO:0016705">
    <property type="term" value="F:oxidoreductase activity, acting on paired donors, with incorporation or reduction of molecular oxygen"/>
    <property type="evidence" value="ECO:0007669"/>
    <property type="project" value="InterPro"/>
</dbReference>
<dbReference type="Gene3D" id="1.10.630.10">
    <property type="entry name" value="Cytochrome P450"/>
    <property type="match status" value="1"/>
</dbReference>
<keyword evidence="5" id="KW-0560">Oxidoreductase</keyword>
<dbReference type="EMBL" id="JAWDJX010000014">
    <property type="protein sequence ID" value="KAK3053843.1"/>
    <property type="molecule type" value="Genomic_DNA"/>
</dbReference>
<keyword evidence="3 4" id="KW-0408">Iron</keyword>
<evidence type="ECO:0000256" key="1">
    <source>
        <dbReference type="ARBA" id="ARBA00001971"/>
    </source>
</evidence>
<dbReference type="Proteomes" id="UP001271007">
    <property type="component" value="Unassembled WGS sequence"/>
</dbReference>
<name>A0AAJ0G8Y2_9PEZI</name>
<dbReference type="PANTHER" id="PTHR24305">
    <property type="entry name" value="CYTOCHROME P450"/>
    <property type="match status" value="1"/>
</dbReference>
<comment type="cofactor">
    <cofactor evidence="1 4">
        <name>heme</name>
        <dbReference type="ChEBI" id="CHEBI:30413"/>
    </cofactor>
</comment>
<dbReference type="SUPFAM" id="SSF48264">
    <property type="entry name" value="Cytochrome P450"/>
    <property type="match status" value="1"/>
</dbReference>
<comment type="similarity">
    <text evidence="5">Belongs to the cytochrome P450 family.</text>
</comment>
<dbReference type="GO" id="GO:0020037">
    <property type="term" value="F:heme binding"/>
    <property type="evidence" value="ECO:0007669"/>
    <property type="project" value="InterPro"/>
</dbReference>
<accession>A0AAJ0G8Y2</accession>
<reference evidence="6" key="1">
    <citation type="submission" date="2023-04" db="EMBL/GenBank/DDBJ databases">
        <title>Black Yeasts Isolated from many extreme environments.</title>
        <authorList>
            <person name="Coleine C."/>
            <person name="Stajich J.E."/>
            <person name="Selbmann L."/>
        </authorList>
    </citation>
    <scope>NUCLEOTIDE SEQUENCE</scope>
    <source>
        <strain evidence="6">CCFEE 5312</strain>
    </source>
</reference>